<dbReference type="AlphaFoldDB" id="A0A0C3GKN6"/>
<evidence type="ECO:0008006" key="3">
    <source>
        <dbReference type="Google" id="ProtNLM"/>
    </source>
</evidence>
<reference evidence="2" key="2">
    <citation type="submission" date="2015-01" db="EMBL/GenBank/DDBJ databases">
        <title>Evolutionary Origins and Diversification of the Mycorrhizal Mutualists.</title>
        <authorList>
            <consortium name="DOE Joint Genome Institute"/>
            <consortium name="Mycorrhizal Genomics Consortium"/>
            <person name="Kohler A."/>
            <person name="Kuo A."/>
            <person name="Nagy L.G."/>
            <person name="Floudas D."/>
            <person name="Copeland A."/>
            <person name="Barry K.W."/>
            <person name="Cichocki N."/>
            <person name="Veneault-Fourrey C."/>
            <person name="LaButti K."/>
            <person name="Lindquist E.A."/>
            <person name="Lipzen A."/>
            <person name="Lundell T."/>
            <person name="Morin E."/>
            <person name="Murat C."/>
            <person name="Riley R."/>
            <person name="Ohm R."/>
            <person name="Sun H."/>
            <person name="Tunlid A."/>
            <person name="Henrissat B."/>
            <person name="Grigoriev I.V."/>
            <person name="Hibbett D.S."/>
            <person name="Martin F."/>
        </authorList>
    </citation>
    <scope>NUCLEOTIDE SEQUENCE [LARGE SCALE GENOMIC DNA]</scope>
    <source>
        <strain evidence="2">F 1598</strain>
    </source>
</reference>
<dbReference type="HOGENOM" id="CLU_018544_12_4_1"/>
<dbReference type="Proteomes" id="UP000054166">
    <property type="component" value="Unassembled WGS sequence"/>
</dbReference>
<evidence type="ECO:0000313" key="2">
    <source>
        <dbReference type="Proteomes" id="UP000054166"/>
    </source>
</evidence>
<reference evidence="1 2" key="1">
    <citation type="submission" date="2014-04" db="EMBL/GenBank/DDBJ databases">
        <authorList>
            <consortium name="DOE Joint Genome Institute"/>
            <person name="Kuo A."/>
            <person name="Tarkka M."/>
            <person name="Buscot F."/>
            <person name="Kohler A."/>
            <person name="Nagy L.G."/>
            <person name="Floudas D."/>
            <person name="Copeland A."/>
            <person name="Barry K.W."/>
            <person name="Cichocki N."/>
            <person name="Veneault-Fourrey C."/>
            <person name="LaButti K."/>
            <person name="Lindquist E.A."/>
            <person name="Lipzen A."/>
            <person name="Lundell T."/>
            <person name="Morin E."/>
            <person name="Murat C."/>
            <person name="Sun H."/>
            <person name="Tunlid A."/>
            <person name="Henrissat B."/>
            <person name="Grigoriev I.V."/>
            <person name="Hibbett D.S."/>
            <person name="Martin F."/>
            <person name="Nordberg H.P."/>
            <person name="Cantor M.N."/>
            <person name="Hua S.X."/>
        </authorList>
    </citation>
    <scope>NUCLEOTIDE SEQUENCE [LARGE SCALE GENOMIC DNA]</scope>
    <source>
        <strain evidence="1 2">F 1598</strain>
    </source>
</reference>
<accession>A0A0C3GKN6</accession>
<gene>
    <name evidence="1" type="ORF">PILCRDRAFT_113286</name>
</gene>
<dbReference type="EMBL" id="KN832970">
    <property type="protein sequence ID" value="KIM92139.1"/>
    <property type="molecule type" value="Genomic_DNA"/>
</dbReference>
<dbReference type="InParanoid" id="A0A0C3GKN6"/>
<dbReference type="OrthoDB" id="2909371at2759"/>
<sequence length="494" mass="56249">MCMKHPPVPNTPSQIRKVNMPPEISQPVIDISLTETPLAQMEQRQISLQPKQIVHVALLPPIRRPPVELLANIFSLCMPEYPAPGLQIPLILGRVCRHWRATTLSTGNLWRSMDLALDVVDPHTQAAQVQSWLSRSSGYPLSIIFRYMGDISEYTQPLVHTLLEHSQRWEYIEIHVTGPFVQAFAPAKGHMALLQQLQLCLIGKGKTSFDMMIDTFAVAPKLHSVVLHAHASSLRLPWEQLTECTISASIYSILEFLRLTPNLVNCCLDDCFGGYHIAEPPPEFPRISNWLSLHLVQITRGCGLVIFQYITLPFLHDITFDIYDMAEWPQEDFMEFLSRSACSLKRLALLRVLLTLQDLAECLRALPSLLELEIDRARILEGEGEGHQPILNDELLLRLTPGVRLGEIEQPILLPQLQVIKFGLLDCHDTNLADMINSRWSQPSTHVSRLKSVHLKYHREWERGVMSRLEQFEAQGLQLSVMNRKIIYDGQMAK</sequence>
<dbReference type="STRING" id="765440.A0A0C3GKN6"/>
<protein>
    <recommendedName>
        <fullName evidence="3">F-box domain-containing protein</fullName>
    </recommendedName>
</protein>
<proteinExistence type="predicted"/>
<keyword evidence="2" id="KW-1185">Reference proteome</keyword>
<name>A0A0C3GKN6_PILCF</name>
<evidence type="ECO:0000313" key="1">
    <source>
        <dbReference type="EMBL" id="KIM92139.1"/>
    </source>
</evidence>
<organism evidence="1 2">
    <name type="scientific">Piloderma croceum (strain F 1598)</name>
    <dbReference type="NCBI Taxonomy" id="765440"/>
    <lineage>
        <taxon>Eukaryota</taxon>
        <taxon>Fungi</taxon>
        <taxon>Dikarya</taxon>
        <taxon>Basidiomycota</taxon>
        <taxon>Agaricomycotina</taxon>
        <taxon>Agaricomycetes</taxon>
        <taxon>Agaricomycetidae</taxon>
        <taxon>Atheliales</taxon>
        <taxon>Atheliaceae</taxon>
        <taxon>Piloderma</taxon>
    </lineage>
</organism>
<dbReference type="SUPFAM" id="SSF52047">
    <property type="entry name" value="RNI-like"/>
    <property type="match status" value="1"/>
</dbReference>